<dbReference type="GO" id="GO:0006542">
    <property type="term" value="P:glutamine biosynthetic process"/>
    <property type="evidence" value="ECO:0007669"/>
    <property type="project" value="InterPro"/>
</dbReference>
<dbReference type="SUPFAM" id="SSF54368">
    <property type="entry name" value="Glutamine synthetase, N-terminal domain"/>
    <property type="match status" value="1"/>
</dbReference>
<dbReference type="EC" id="6.3.1.2" evidence="2"/>
<dbReference type="Gene3D" id="3.30.590.10">
    <property type="entry name" value="Glutamine synthetase/guanido kinase, catalytic domain"/>
    <property type="match status" value="1"/>
</dbReference>
<gene>
    <name evidence="8" type="ORF">SAMN05216207_103932</name>
</gene>
<sequence length="497" mass="54379">MPTTGKFIERHGLYGPEKIEAAERSKKLVEQNDVELIRIVWPDQHGLLRGKALTRAAYFAALESGNEITMAPFFFDPANAIVLNPFSADGGFAVEGLGGSPNITMVPDPDTFQLLPWAPKTAVVFADLYMSNGALFPLAPRTILRNSLAKLAERNYKLVAGIEMEWYLTRIVDDLLGKCSLGAPGTPADPPQVAPVARGYNYLLVDHLDEIDDALTPIRDSVLAMGLPLRSFDDEWAPSQVETTFDVLEGMAAADAASLFKMAVKQTAKRHGYLASFMCTPAIEGFYASGWHMHTSVADATTGENLMVPGEGEALSELGRHYVGGQLAHGAAASVFTTPTINGYRRRRPYSLAPDRLTWAYDNRAAMMRVISAPGDKASHVENRVGEAAANPYLYMASQVVAGLDGIVNQTSPGPLSEDPYTADVTQLPTSLSDAVGVLENDQFFRGEFGSTFVDYLVTMKRSEITRYEAWVAENPDADTYVNGVTDWEHREYFELF</sequence>
<dbReference type="EMBL" id="FOUY01000039">
    <property type="protein sequence ID" value="SFO24895.1"/>
    <property type="molecule type" value="Genomic_DNA"/>
</dbReference>
<feature type="domain" description="GS beta-grasp" evidence="6">
    <location>
        <begin position="32"/>
        <end position="133"/>
    </location>
</feature>
<evidence type="ECO:0000256" key="2">
    <source>
        <dbReference type="ARBA" id="ARBA00012937"/>
    </source>
</evidence>
<dbReference type="InterPro" id="IPR014746">
    <property type="entry name" value="Gln_synth/guanido_kin_cat_dom"/>
</dbReference>
<dbReference type="PROSITE" id="PS51986">
    <property type="entry name" value="GS_BETA_GRASP"/>
    <property type="match status" value="1"/>
</dbReference>
<dbReference type="InterPro" id="IPR036651">
    <property type="entry name" value="Gln_synt_N_sf"/>
</dbReference>
<dbReference type="GO" id="GO:0016020">
    <property type="term" value="C:membrane"/>
    <property type="evidence" value="ECO:0007669"/>
    <property type="project" value="TreeGrafter"/>
</dbReference>
<dbReference type="InterPro" id="IPR008147">
    <property type="entry name" value="Gln_synt_N"/>
</dbReference>
<name>A0A1I5FMB9_PSUAM</name>
<comment type="similarity">
    <text evidence="1 4 5">Belongs to the glutamine synthetase family.</text>
</comment>
<accession>A0A1I5FMB9</accession>
<dbReference type="InterPro" id="IPR008146">
    <property type="entry name" value="Gln_synth_cat_dom"/>
</dbReference>
<evidence type="ECO:0000259" key="7">
    <source>
        <dbReference type="PROSITE" id="PS51987"/>
    </source>
</evidence>
<dbReference type="RefSeq" id="WP_093352210.1">
    <property type="nucleotide sequence ID" value="NZ_FOUY01000039.1"/>
</dbReference>
<proteinExistence type="inferred from homology"/>
<evidence type="ECO:0000313" key="9">
    <source>
        <dbReference type="Proteomes" id="UP000199614"/>
    </source>
</evidence>
<dbReference type="SUPFAM" id="SSF55931">
    <property type="entry name" value="Glutamine synthetase/guanido kinase"/>
    <property type="match status" value="1"/>
</dbReference>
<evidence type="ECO:0000256" key="4">
    <source>
        <dbReference type="PROSITE-ProRule" id="PRU01330"/>
    </source>
</evidence>
<feature type="domain" description="GS catalytic" evidence="7">
    <location>
        <begin position="140"/>
        <end position="497"/>
    </location>
</feature>
<dbReference type="GO" id="GO:0005737">
    <property type="term" value="C:cytoplasm"/>
    <property type="evidence" value="ECO:0007669"/>
    <property type="project" value="TreeGrafter"/>
</dbReference>
<evidence type="ECO:0000256" key="3">
    <source>
        <dbReference type="ARBA" id="ARBA00033230"/>
    </source>
</evidence>
<keyword evidence="9" id="KW-1185">Reference proteome</keyword>
<dbReference type="PROSITE" id="PS51987">
    <property type="entry name" value="GS_CATALYTIC"/>
    <property type="match status" value="1"/>
</dbReference>
<dbReference type="OrthoDB" id="9807095at2"/>
<dbReference type="Pfam" id="PF00120">
    <property type="entry name" value="Gln-synt_C"/>
    <property type="match status" value="1"/>
</dbReference>
<dbReference type="STRING" id="260086.SAMN05216207_103932"/>
<organism evidence="8 9">
    <name type="scientific">Pseudonocardia ammonioxydans</name>
    <dbReference type="NCBI Taxonomy" id="260086"/>
    <lineage>
        <taxon>Bacteria</taxon>
        <taxon>Bacillati</taxon>
        <taxon>Actinomycetota</taxon>
        <taxon>Actinomycetes</taxon>
        <taxon>Pseudonocardiales</taxon>
        <taxon>Pseudonocardiaceae</taxon>
        <taxon>Pseudonocardia</taxon>
    </lineage>
</organism>
<dbReference type="PANTHER" id="PTHR43407:SF1">
    <property type="entry name" value="LENGSIN"/>
    <property type="match status" value="1"/>
</dbReference>
<evidence type="ECO:0000256" key="5">
    <source>
        <dbReference type="RuleBase" id="RU000384"/>
    </source>
</evidence>
<evidence type="ECO:0000313" key="8">
    <source>
        <dbReference type="EMBL" id="SFO24895.1"/>
    </source>
</evidence>
<evidence type="ECO:0000259" key="6">
    <source>
        <dbReference type="PROSITE" id="PS51986"/>
    </source>
</evidence>
<dbReference type="PANTHER" id="PTHR43407">
    <property type="entry name" value="GLUTAMINE SYNTHETASE"/>
    <property type="match status" value="1"/>
</dbReference>
<evidence type="ECO:0000256" key="1">
    <source>
        <dbReference type="ARBA" id="ARBA00009897"/>
    </source>
</evidence>
<dbReference type="GO" id="GO:0004356">
    <property type="term" value="F:glutamine synthetase activity"/>
    <property type="evidence" value="ECO:0007669"/>
    <property type="project" value="UniProtKB-EC"/>
</dbReference>
<reference evidence="8 9" key="1">
    <citation type="submission" date="2016-10" db="EMBL/GenBank/DDBJ databases">
        <authorList>
            <person name="de Groot N.N."/>
        </authorList>
    </citation>
    <scope>NUCLEOTIDE SEQUENCE [LARGE SCALE GENOMIC DNA]</scope>
    <source>
        <strain evidence="8 9">CGMCC 4.1877</strain>
    </source>
</reference>
<protein>
    <recommendedName>
        <fullName evidence="2">glutamine synthetase</fullName>
        <ecNumber evidence="2">6.3.1.2</ecNumber>
    </recommendedName>
    <alternativeName>
        <fullName evidence="3">Glutamine synthetase I beta</fullName>
    </alternativeName>
</protein>
<dbReference type="Proteomes" id="UP000199614">
    <property type="component" value="Unassembled WGS sequence"/>
</dbReference>
<dbReference type="AlphaFoldDB" id="A0A1I5FMB9"/>
<dbReference type="Gene3D" id="3.10.20.70">
    <property type="entry name" value="Glutamine synthetase, N-terminal domain"/>
    <property type="match status" value="1"/>
</dbReference>
<dbReference type="SMART" id="SM01230">
    <property type="entry name" value="Gln-synt_C"/>
    <property type="match status" value="1"/>
</dbReference>